<protein>
    <submittedName>
        <fullName evidence="1">Uncharacterized protein</fullName>
    </submittedName>
</protein>
<accession>X1Q5B5</accession>
<name>X1Q5B5_9ZZZZ</name>
<comment type="caution">
    <text evidence="1">The sequence shown here is derived from an EMBL/GenBank/DDBJ whole genome shotgun (WGS) entry which is preliminary data.</text>
</comment>
<reference evidence="1" key="1">
    <citation type="journal article" date="2014" name="Front. Microbiol.">
        <title>High frequency of phylogenetically diverse reductive dehalogenase-homologous genes in deep subseafloor sedimentary metagenomes.</title>
        <authorList>
            <person name="Kawai M."/>
            <person name="Futagami T."/>
            <person name="Toyoda A."/>
            <person name="Takaki Y."/>
            <person name="Nishi S."/>
            <person name="Hori S."/>
            <person name="Arai W."/>
            <person name="Tsubouchi T."/>
            <person name="Morono Y."/>
            <person name="Uchiyama I."/>
            <person name="Ito T."/>
            <person name="Fujiyama A."/>
            <person name="Inagaki F."/>
            <person name="Takami H."/>
        </authorList>
    </citation>
    <scope>NUCLEOTIDE SEQUENCE</scope>
    <source>
        <strain evidence="1">Expedition CK06-06</strain>
    </source>
</reference>
<evidence type="ECO:0000313" key="1">
    <source>
        <dbReference type="EMBL" id="GAI63423.1"/>
    </source>
</evidence>
<dbReference type="AlphaFoldDB" id="X1Q5B5"/>
<dbReference type="EMBL" id="BARW01001751">
    <property type="protein sequence ID" value="GAI63423.1"/>
    <property type="molecule type" value="Genomic_DNA"/>
</dbReference>
<proteinExistence type="predicted"/>
<organism evidence="1">
    <name type="scientific">marine sediment metagenome</name>
    <dbReference type="NCBI Taxonomy" id="412755"/>
    <lineage>
        <taxon>unclassified sequences</taxon>
        <taxon>metagenomes</taxon>
        <taxon>ecological metagenomes</taxon>
    </lineage>
</organism>
<gene>
    <name evidence="1" type="ORF">S12H4_05339</name>
</gene>
<sequence>MSTVCSETEDKLMNERVIVNPSFKSNGEFHASLRARGAGVKDYPNTHTEVEHLGNGKFAASIGVGHRVFFDKTDGNKPKKHKLTDERPSKDYVLVQGCKCCVEVYPYYAKYFDVQHEEVRLYEERWVCQRLFKTDPEEWRDVDAYNPQIAVEEYSELAGDVVKVTVTYDTDYGILTVEYFQRDGNNLKHNVTFRNTSGSTETFRVLQRWAGIVGARVNGKDFPLDTDEPFLAFRKADKKLAIAENLRSMIFNADGSEKTDQRLQRPIQVGRHAQGMKADFIYGDWILAQNESLEIDPDTATLDDPTVDGYIVYIVPNVYNRHTTESTITFYVGSGASFYRAYAEWDISGIPDSTITKVEFRYHGQQNYISPYKSYIYAMAYQPSAQPNNAAGNQVIFDDIGDGTAYLIDDAAIFPEIGTGKDVGGASDQLGTLILKQMSKVL</sequence>